<keyword evidence="4 6" id="KW-1133">Transmembrane helix</keyword>
<evidence type="ECO:0000256" key="2">
    <source>
        <dbReference type="ARBA" id="ARBA00022475"/>
    </source>
</evidence>
<dbReference type="InterPro" id="IPR051461">
    <property type="entry name" value="UPF0750_membrane"/>
</dbReference>
<evidence type="ECO:0000256" key="5">
    <source>
        <dbReference type="ARBA" id="ARBA00023136"/>
    </source>
</evidence>
<feature type="transmembrane region" description="Helical" evidence="6">
    <location>
        <begin position="116"/>
        <end position="135"/>
    </location>
</feature>
<comment type="subcellular location">
    <subcellularLocation>
        <location evidence="1">Cell membrane</location>
        <topology evidence="1">Multi-pass membrane protein</topology>
    </subcellularLocation>
</comment>
<feature type="transmembrane region" description="Helical" evidence="6">
    <location>
        <begin position="76"/>
        <end position="96"/>
    </location>
</feature>
<feature type="transmembrane region" description="Helical" evidence="6">
    <location>
        <begin position="9"/>
        <end position="27"/>
    </location>
</feature>
<dbReference type="STRING" id="880526.GCA_000427365_00832"/>
<organism evidence="8 9">
    <name type="scientific">Rikenella microfusus</name>
    <dbReference type="NCBI Taxonomy" id="28139"/>
    <lineage>
        <taxon>Bacteria</taxon>
        <taxon>Pseudomonadati</taxon>
        <taxon>Bacteroidota</taxon>
        <taxon>Bacteroidia</taxon>
        <taxon>Bacteroidales</taxon>
        <taxon>Rikenellaceae</taxon>
        <taxon>Rikenella</taxon>
    </lineage>
</organism>
<dbReference type="GO" id="GO:0005886">
    <property type="term" value="C:plasma membrane"/>
    <property type="evidence" value="ECO:0007669"/>
    <property type="project" value="UniProtKB-SubCell"/>
</dbReference>
<dbReference type="PIRSF" id="PIRSF006483">
    <property type="entry name" value="Membrane_protein_YitT"/>
    <property type="match status" value="1"/>
</dbReference>
<dbReference type="PANTHER" id="PTHR33545:SF9">
    <property type="entry name" value="UPF0750 MEMBRANE PROTEIN YITE"/>
    <property type="match status" value="1"/>
</dbReference>
<dbReference type="InterPro" id="IPR019264">
    <property type="entry name" value="DUF2179"/>
</dbReference>
<evidence type="ECO:0000256" key="3">
    <source>
        <dbReference type="ARBA" id="ARBA00022692"/>
    </source>
</evidence>
<dbReference type="AlphaFoldDB" id="A0A379MRD8"/>
<name>A0A379MRD8_9BACT</name>
<reference evidence="8 9" key="1">
    <citation type="submission" date="2018-06" db="EMBL/GenBank/DDBJ databases">
        <authorList>
            <consortium name="Pathogen Informatics"/>
            <person name="Doyle S."/>
        </authorList>
    </citation>
    <scope>NUCLEOTIDE SEQUENCE [LARGE SCALE GENOMIC DNA]</scope>
    <source>
        <strain evidence="8 9">NCTC11190</strain>
    </source>
</reference>
<dbReference type="InterPro" id="IPR015867">
    <property type="entry name" value="N-reg_PII/ATP_PRibTrfase_C"/>
</dbReference>
<evidence type="ECO:0000313" key="8">
    <source>
        <dbReference type="EMBL" id="SUE33407.1"/>
    </source>
</evidence>
<feature type="transmembrane region" description="Helical" evidence="6">
    <location>
        <begin position="47"/>
        <end position="69"/>
    </location>
</feature>
<accession>A0A379MRD8</accession>
<keyword evidence="2" id="KW-1003">Cell membrane</keyword>
<sequence length="294" mass="32007">MKRHTIRQWVYVVVGAALLAAAFVLFITPYRIVPGGVYGMGVVLHYLFPAIQVGTYGLSMDIPLLLISFRIFGARFGTKTVAAALLTPLFMNTLTYLVGSDPATILGGKIDLSNDVLLSCIFGGTLMGAGVGLILKTHATSGGTDLIASIISKYLHLPISRSVLYVDAAVVLFGLIAMGDWKLPLYSLVTIFVSSRVIDYIVDGGSGDKLLFILTDRHDAIRSFILKDLERGGTFIKASGMYTGADKEMVFVVVSRREVSLMRDRIRETDPEAFMIVVDAHETLGEGFKTFEKP</sequence>
<dbReference type="Proteomes" id="UP000255233">
    <property type="component" value="Unassembled WGS sequence"/>
</dbReference>
<dbReference type="Pfam" id="PF10035">
    <property type="entry name" value="DUF2179"/>
    <property type="match status" value="1"/>
</dbReference>
<feature type="transmembrane region" description="Helical" evidence="6">
    <location>
        <begin position="155"/>
        <end position="177"/>
    </location>
</feature>
<dbReference type="CDD" id="cd16380">
    <property type="entry name" value="YitT_C"/>
    <property type="match status" value="1"/>
</dbReference>
<evidence type="ECO:0000256" key="1">
    <source>
        <dbReference type="ARBA" id="ARBA00004651"/>
    </source>
</evidence>
<feature type="domain" description="DUF2179" evidence="7">
    <location>
        <begin position="231"/>
        <end position="285"/>
    </location>
</feature>
<dbReference type="EMBL" id="UGVL01000001">
    <property type="protein sequence ID" value="SUE33407.1"/>
    <property type="molecule type" value="Genomic_DNA"/>
</dbReference>
<evidence type="ECO:0000256" key="6">
    <source>
        <dbReference type="SAM" id="Phobius"/>
    </source>
</evidence>
<keyword evidence="9" id="KW-1185">Reference proteome</keyword>
<gene>
    <name evidence="8" type="ORF">NCTC11190_00614</name>
</gene>
<dbReference type="PANTHER" id="PTHR33545">
    <property type="entry name" value="UPF0750 MEMBRANE PROTEIN YITT-RELATED"/>
    <property type="match status" value="1"/>
</dbReference>
<evidence type="ECO:0000256" key="4">
    <source>
        <dbReference type="ARBA" id="ARBA00022989"/>
    </source>
</evidence>
<dbReference type="Pfam" id="PF02588">
    <property type="entry name" value="YitT_membrane"/>
    <property type="match status" value="1"/>
</dbReference>
<dbReference type="Gene3D" id="3.30.70.120">
    <property type="match status" value="1"/>
</dbReference>
<dbReference type="RefSeq" id="WP_027290603.1">
    <property type="nucleotide sequence ID" value="NZ_UGVL01000001.1"/>
</dbReference>
<keyword evidence="3 6" id="KW-0812">Transmembrane</keyword>
<evidence type="ECO:0000259" key="7">
    <source>
        <dbReference type="Pfam" id="PF10035"/>
    </source>
</evidence>
<dbReference type="OrthoDB" id="1422399at2"/>
<protein>
    <submittedName>
        <fullName evidence="8">Uncharacterized BCR, YitT family COG1284</fullName>
    </submittedName>
</protein>
<dbReference type="InterPro" id="IPR003740">
    <property type="entry name" value="YitT"/>
</dbReference>
<evidence type="ECO:0000313" key="9">
    <source>
        <dbReference type="Proteomes" id="UP000255233"/>
    </source>
</evidence>
<proteinExistence type="predicted"/>
<keyword evidence="5 6" id="KW-0472">Membrane</keyword>